<evidence type="ECO:0000313" key="2">
    <source>
        <dbReference type="Proteomes" id="UP001163321"/>
    </source>
</evidence>
<organism evidence="1 2">
    <name type="scientific">Peronosclerospora sorghi</name>
    <dbReference type="NCBI Taxonomy" id="230839"/>
    <lineage>
        <taxon>Eukaryota</taxon>
        <taxon>Sar</taxon>
        <taxon>Stramenopiles</taxon>
        <taxon>Oomycota</taxon>
        <taxon>Peronosporomycetes</taxon>
        <taxon>Peronosporales</taxon>
        <taxon>Peronosporaceae</taxon>
        <taxon>Peronosclerospora</taxon>
    </lineage>
</organism>
<name>A0ACC0WMR8_9STRA</name>
<gene>
    <name evidence="1" type="ORF">PsorP6_017275</name>
</gene>
<proteinExistence type="predicted"/>
<dbReference type="Proteomes" id="UP001163321">
    <property type="component" value="Chromosome 11"/>
</dbReference>
<sequence>MWPQLLDDVLWGKRLENKVAQYCSDADNLEPLESVHEGDASNYHNYGLSLQCSQEVTYVRRCGHSRK</sequence>
<comment type="caution">
    <text evidence="1">The sequence shown here is derived from an EMBL/GenBank/DDBJ whole genome shotgun (WGS) entry which is preliminary data.</text>
</comment>
<reference evidence="1 2" key="1">
    <citation type="journal article" date="2022" name="bioRxiv">
        <title>The genome of the oomycete Peronosclerospora sorghi, a cosmopolitan pathogen of maize and sorghum, is inflated with dispersed pseudogenes.</title>
        <authorList>
            <person name="Fletcher K."/>
            <person name="Martin F."/>
            <person name="Isakeit T."/>
            <person name="Cavanaugh K."/>
            <person name="Magill C."/>
            <person name="Michelmore R."/>
        </authorList>
    </citation>
    <scope>NUCLEOTIDE SEQUENCE [LARGE SCALE GENOMIC DNA]</scope>
    <source>
        <strain evidence="1">P6</strain>
    </source>
</reference>
<dbReference type="EMBL" id="CM047590">
    <property type="protein sequence ID" value="KAI9919677.1"/>
    <property type="molecule type" value="Genomic_DNA"/>
</dbReference>
<protein>
    <submittedName>
        <fullName evidence="1">Uncharacterized protein</fullName>
    </submittedName>
</protein>
<accession>A0ACC0WMR8</accession>
<evidence type="ECO:0000313" key="1">
    <source>
        <dbReference type="EMBL" id="KAI9919677.1"/>
    </source>
</evidence>
<keyword evidence="2" id="KW-1185">Reference proteome</keyword>